<dbReference type="AlphaFoldDB" id="A0AA43QS42"/>
<keyword evidence="4" id="KW-0472">Membrane</keyword>
<gene>
    <name evidence="7" type="ORF">OHK93_002825</name>
</gene>
<dbReference type="InterPro" id="IPR032805">
    <property type="entry name" value="Wax_synthase_dom"/>
</dbReference>
<comment type="subcellular location">
    <subcellularLocation>
        <location evidence="1">Membrane</location>
        <topology evidence="1">Multi-pass membrane protein</topology>
    </subcellularLocation>
</comment>
<dbReference type="EMBL" id="JAPUFD010000015">
    <property type="protein sequence ID" value="MDI1491616.1"/>
    <property type="molecule type" value="Genomic_DNA"/>
</dbReference>
<evidence type="ECO:0000259" key="6">
    <source>
        <dbReference type="Pfam" id="PF13813"/>
    </source>
</evidence>
<reference evidence="7" key="1">
    <citation type="journal article" date="2023" name="Genome Biol. Evol.">
        <title>First Whole Genome Sequence and Flow Cytometry Genome Size Data for the Lichen-Forming Fungus Ramalina farinacea (Ascomycota).</title>
        <authorList>
            <person name="Llewellyn T."/>
            <person name="Mian S."/>
            <person name="Hill R."/>
            <person name="Leitch I.J."/>
            <person name="Gaya E."/>
        </authorList>
    </citation>
    <scope>NUCLEOTIDE SEQUENCE</scope>
    <source>
        <strain evidence="7">LIQ254RAFAR</strain>
    </source>
</reference>
<evidence type="ECO:0000256" key="5">
    <source>
        <dbReference type="SAM" id="MobiDB-lite"/>
    </source>
</evidence>
<feature type="compositionally biased region" description="Basic and acidic residues" evidence="5">
    <location>
        <begin position="38"/>
        <end position="57"/>
    </location>
</feature>
<feature type="region of interest" description="Disordered" evidence="5">
    <location>
        <begin position="119"/>
        <end position="138"/>
    </location>
</feature>
<comment type="caution">
    <text evidence="7">The sequence shown here is derived from an EMBL/GenBank/DDBJ whole genome shotgun (WGS) entry which is preliminary data.</text>
</comment>
<evidence type="ECO:0000256" key="1">
    <source>
        <dbReference type="ARBA" id="ARBA00004141"/>
    </source>
</evidence>
<evidence type="ECO:0000256" key="3">
    <source>
        <dbReference type="ARBA" id="ARBA00022989"/>
    </source>
</evidence>
<organism evidence="7 8">
    <name type="scientific">Ramalina farinacea</name>
    <dbReference type="NCBI Taxonomy" id="258253"/>
    <lineage>
        <taxon>Eukaryota</taxon>
        <taxon>Fungi</taxon>
        <taxon>Dikarya</taxon>
        <taxon>Ascomycota</taxon>
        <taxon>Pezizomycotina</taxon>
        <taxon>Lecanoromycetes</taxon>
        <taxon>OSLEUM clade</taxon>
        <taxon>Lecanoromycetidae</taxon>
        <taxon>Lecanorales</taxon>
        <taxon>Lecanorineae</taxon>
        <taxon>Ramalinaceae</taxon>
        <taxon>Ramalina</taxon>
    </lineage>
</organism>
<name>A0AA43QS42_9LECA</name>
<dbReference type="GO" id="GO:0016020">
    <property type="term" value="C:membrane"/>
    <property type="evidence" value="ECO:0007669"/>
    <property type="project" value="UniProtKB-SubCell"/>
</dbReference>
<evidence type="ECO:0000313" key="7">
    <source>
        <dbReference type="EMBL" id="MDI1491616.1"/>
    </source>
</evidence>
<protein>
    <recommendedName>
        <fullName evidence="6">Wax synthase domain-containing protein</fullName>
    </recommendedName>
</protein>
<keyword evidence="8" id="KW-1185">Reference proteome</keyword>
<feature type="domain" description="Wax synthase" evidence="6">
    <location>
        <begin position="233"/>
        <end position="275"/>
    </location>
</feature>
<keyword evidence="2" id="KW-0812">Transmembrane</keyword>
<keyword evidence="3" id="KW-1133">Transmembrane helix</keyword>
<sequence>MLFVHDGRADVKRIEAVATVKQKDKATAEDGAATNSKANDRAYEARTSRSDDPRTENRQISSPASKPSATDEPKPNPTYKWQSLPPTFLHRLHWITELFASLRYPRWSIAIPGLPPPPPEITSQLSLPHNPKPSPHSTTTRLQLLRHNLPKLLFLYLCLDIFKTLTTGDPYFWSLTPAASIPSPLPFPRTTRTFLSAAYAYTALQAITTLAPLFYACLLGPETIGEWAWPWLYSPYFGDLRAVSRNGLAGAWGQWWHQLFRFAFETMGEGAAGALGGEAKGWGKRTKRGGVLRVVVADRDLVV</sequence>
<dbReference type="Proteomes" id="UP001161017">
    <property type="component" value="Unassembled WGS sequence"/>
</dbReference>
<accession>A0AA43QS42</accession>
<proteinExistence type="predicted"/>
<feature type="compositionally biased region" description="Polar residues" evidence="5">
    <location>
        <begin position="58"/>
        <end position="68"/>
    </location>
</feature>
<evidence type="ECO:0000256" key="2">
    <source>
        <dbReference type="ARBA" id="ARBA00022692"/>
    </source>
</evidence>
<feature type="region of interest" description="Disordered" evidence="5">
    <location>
        <begin position="20"/>
        <end position="79"/>
    </location>
</feature>
<evidence type="ECO:0000313" key="8">
    <source>
        <dbReference type="Proteomes" id="UP001161017"/>
    </source>
</evidence>
<dbReference type="Pfam" id="PF13813">
    <property type="entry name" value="MBOAT_2"/>
    <property type="match status" value="1"/>
</dbReference>
<evidence type="ECO:0000256" key="4">
    <source>
        <dbReference type="ARBA" id="ARBA00023136"/>
    </source>
</evidence>